<evidence type="ECO:0000313" key="13">
    <source>
        <dbReference type="Proteomes" id="UP000218831"/>
    </source>
</evidence>
<protein>
    <recommendedName>
        <fullName evidence="9">Ribonuclease Z</fullName>
        <shortName evidence="9">RNase Z</shortName>
        <ecNumber evidence="9">3.1.26.11</ecNumber>
    </recommendedName>
    <alternativeName>
        <fullName evidence="9">tRNA 3 endonuclease</fullName>
    </alternativeName>
    <alternativeName>
        <fullName evidence="9">tRNase Z</fullName>
    </alternativeName>
</protein>
<dbReference type="SUPFAM" id="SSF56281">
    <property type="entry name" value="Metallo-hydrolase/oxidoreductase"/>
    <property type="match status" value="1"/>
</dbReference>
<keyword evidence="6 9" id="KW-0255">Endonuclease</keyword>
<evidence type="ECO:0000256" key="7">
    <source>
        <dbReference type="ARBA" id="ARBA00022801"/>
    </source>
</evidence>
<comment type="function">
    <text evidence="9">Zinc phosphodiesterase, which displays some tRNA 3'-processing endonuclease activity. Probably involved in tRNA maturation, by removing a 3'-trailer from precursor tRNA.</text>
</comment>
<evidence type="ECO:0000256" key="6">
    <source>
        <dbReference type="ARBA" id="ARBA00022759"/>
    </source>
</evidence>
<dbReference type="HAMAP" id="MF_01818">
    <property type="entry name" value="RNase_Z_BN"/>
    <property type="match status" value="1"/>
</dbReference>
<comment type="caution">
    <text evidence="12">The sequence shown here is derived from an EMBL/GenBank/DDBJ whole genome shotgun (WGS) entry which is preliminary data.</text>
</comment>
<comment type="catalytic activity">
    <reaction evidence="9">
        <text>Endonucleolytic cleavage of RNA, removing extra 3' nucleotides from tRNA precursor, generating 3' termini of tRNAs. A 3'-hydroxy group is left at the tRNA terminus and a 5'-phosphoryl group is left at the trailer molecule.</text>
        <dbReference type="EC" id="3.1.26.11"/>
    </reaction>
</comment>
<comment type="subunit">
    <text evidence="2 9">Homodimer.</text>
</comment>
<comment type="similarity">
    <text evidence="9">Belongs to the RNase Z family.</text>
</comment>
<accession>A0A2A2GDF4</accession>
<dbReference type="Pfam" id="PF23023">
    <property type="entry name" value="Anti-Pycsar_Apyc1"/>
    <property type="match status" value="1"/>
</dbReference>
<dbReference type="InterPro" id="IPR036866">
    <property type="entry name" value="RibonucZ/Hydroxyglut_hydro"/>
</dbReference>
<keyword evidence="5" id="KW-0479">Metal-binding</keyword>
<sequence length="423" mass="48248">MIIVPLGVGSATPTATRHLSSVAVWREGSVYLFDCGENAQMRMLQGGLKRSQIDCIFISHFDTDHYSGLIGLLSTLQLQRRDRELTIVGPEGIKKFVEWNFDFANIDLNYELNFVEVEEGFEEERVVDEDEFYIEARPLNHTKFCIGYRFQEKDQPGKVDAEKAQEQGISEDWQYKELKAGNDVELDDGTVVKSADIVGHPRPGDSFAYITDTKYCPNSVKLAMNTNVLFHEATFSESLSDKAEETGHSTAKDAARVANEAKTKLLVITHFSARYTNEYVLLREARDDFFPTWVATELRPIFTDPAHEKGIIQPKVYLKEINQDKNKGNNNNNGGSSSSGKNKRSRKKKKRFRKRKNYSGKGKKSRKKYNKSNDSDSGRKRKRRSKSNSKKDNNKNNNGGNNGDQRQPKQITPRTPFDDFDRF</sequence>
<evidence type="ECO:0000313" key="12">
    <source>
        <dbReference type="EMBL" id="PAU95666.1"/>
    </source>
</evidence>
<gene>
    <name evidence="9" type="primary">rnz</name>
    <name evidence="12" type="ORF">CK503_00970</name>
</gene>
<dbReference type="EMBL" id="NSKE01000001">
    <property type="protein sequence ID" value="PAU95666.1"/>
    <property type="molecule type" value="Genomic_DNA"/>
</dbReference>
<dbReference type="NCBIfam" id="TIGR02651">
    <property type="entry name" value="RNase_Z"/>
    <property type="match status" value="1"/>
</dbReference>
<dbReference type="PANTHER" id="PTHR46018:SF2">
    <property type="entry name" value="ZINC PHOSPHODIESTERASE ELAC PROTEIN 1"/>
    <property type="match status" value="1"/>
</dbReference>
<evidence type="ECO:0000256" key="8">
    <source>
        <dbReference type="ARBA" id="ARBA00022833"/>
    </source>
</evidence>
<feature type="compositionally biased region" description="Low complexity" evidence="10">
    <location>
        <begin position="328"/>
        <end position="340"/>
    </location>
</feature>
<dbReference type="AlphaFoldDB" id="A0A2A2GDF4"/>
<keyword evidence="8" id="KW-0862">Zinc</keyword>
<proteinExistence type="inferred from homology"/>
<evidence type="ECO:0000259" key="11">
    <source>
        <dbReference type="Pfam" id="PF12706"/>
    </source>
</evidence>
<feature type="domain" description="Metallo-beta-lactamase" evidence="11">
    <location>
        <begin position="202"/>
        <end position="271"/>
    </location>
</feature>
<evidence type="ECO:0000256" key="9">
    <source>
        <dbReference type="HAMAP-Rule" id="MF_01818"/>
    </source>
</evidence>
<keyword evidence="4 9" id="KW-0540">Nuclease</keyword>
<keyword evidence="3 9" id="KW-0819">tRNA processing</keyword>
<feature type="compositionally biased region" description="Basic residues" evidence="10">
    <location>
        <begin position="341"/>
        <end position="370"/>
    </location>
</feature>
<evidence type="ECO:0000256" key="4">
    <source>
        <dbReference type="ARBA" id="ARBA00022722"/>
    </source>
</evidence>
<reference evidence="12 13" key="1">
    <citation type="submission" date="2017-08" db="EMBL/GenBank/DDBJ databases">
        <title>Aliifodinibius alkalisoli sp. nov., isolated from saline alkaline soil.</title>
        <authorList>
            <person name="Liu D."/>
            <person name="Zhang G."/>
        </authorList>
    </citation>
    <scope>NUCLEOTIDE SEQUENCE [LARGE SCALE GENOMIC DNA]</scope>
    <source>
        <strain evidence="12 13">WN023</strain>
    </source>
</reference>
<dbReference type="EC" id="3.1.26.11" evidence="9"/>
<dbReference type="CDD" id="cd07717">
    <property type="entry name" value="RNaseZ_ZiPD-like_MBL-fold"/>
    <property type="match status" value="1"/>
</dbReference>
<dbReference type="Gene3D" id="3.60.15.10">
    <property type="entry name" value="Ribonuclease Z/Hydroxyacylglutathione hydrolase-like"/>
    <property type="match status" value="1"/>
</dbReference>
<feature type="region of interest" description="Disordered" evidence="10">
    <location>
        <begin position="323"/>
        <end position="423"/>
    </location>
</feature>
<dbReference type="NCBIfam" id="NF000801">
    <property type="entry name" value="PRK00055.1-3"/>
    <property type="match status" value="1"/>
</dbReference>
<dbReference type="GO" id="GO:0042781">
    <property type="term" value="F:3'-tRNA processing endoribonuclease activity"/>
    <property type="evidence" value="ECO:0007669"/>
    <property type="project" value="UniProtKB-UniRule"/>
</dbReference>
<evidence type="ECO:0000256" key="1">
    <source>
        <dbReference type="ARBA" id="ARBA00001947"/>
    </source>
</evidence>
<dbReference type="InterPro" id="IPR001279">
    <property type="entry name" value="Metallo-B-lactamas"/>
</dbReference>
<evidence type="ECO:0000256" key="3">
    <source>
        <dbReference type="ARBA" id="ARBA00022694"/>
    </source>
</evidence>
<organism evidence="12 13">
    <name type="scientific">Fodinibius salipaludis</name>
    <dbReference type="NCBI Taxonomy" id="2032627"/>
    <lineage>
        <taxon>Bacteria</taxon>
        <taxon>Pseudomonadati</taxon>
        <taxon>Balneolota</taxon>
        <taxon>Balneolia</taxon>
        <taxon>Balneolales</taxon>
        <taxon>Balneolaceae</taxon>
        <taxon>Fodinibius</taxon>
    </lineage>
</organism>
<feature type="compositionally biased region" description="Basic residues" evidence="10">
    <location>
        <begin position="379"/>
        <end position="388"/>
    </location>
</feature>
<dbReference type="InterPro" id="IPR013471">
    <property type="entry name" value="RNase_Z/BN"/>
</dbReference>
<feature type="active site" description="Proton acceptor" evidence="9">
    <location>
        <position position="64"/>
    </location>
</feature>
<evidence type="ECO:0000256" key="5">
    <source>
        <dbReference type="ARBA" id="ARBA00022723"/>
    </source>
</evidence>
<dbReference type="RefSeq" id="WP_095604911.1">
    <property type="nucleotide sequence ID" value="NZ_NSKE01000001.1"/>
</dbReference>
<evidence type="ECO:0000256" key="10">
    <source>
        <dbReference type="SAM" id="MobiDB-lite"/>
    </source>
</evidence>
<evidence type="ECO:0000256" key="2">
    <source>
        <dbReference type="ARBA" id="ARBA00011738"/>
    </source>
</evidence>
<keyword evidence="13" id="KW-1185">Reference proteome</keyword>
<dbReference type="Proteomes" id="UP000218831">
    <property type="component" value="Unassembled WGS sequence"/>
</dbReference>
<comment type="cofactor">
    <cofactor evidence="1">
        <name>Zn(2+)</name>
        <dbReference type="ChEBI" id="CHEBI:29105"/>
    </cofactor>
</comment>
<name>A0A2A2GDF4_9BACT</name>
<keyword evidence="7 9" id="KW-0378">Hydrolase</keyword>
<dbReference type="PANTHER" id="PTHR46018">
    <property type="entry name" value="ZINC PHOSPHODIESTERASE ELAC PROTEIN 1"/>
    <property type="match status" value="1"/>
</dbReference>
<comment type="caution">
    <text evidence="9">Lacks conserved residue(s) required for the propagation of feature annotation.</text>
</comment>
<dbReference type="OrthoDB" id="9800940at2"/>
<dbReference type="Pfam" id="PF12706">
    <property type="entry name" value="Lactamase_B_2"/>
    <property type="match status" value="1"/>
</dbReference>
<dbReference type="GO" id="GO:0046872">
    <property type="term" value="F:metal ion binding"/>
    <property type="evidence" value="ECO:0007669"/>
    <property type="project" value="UniProtKB-KW"/>
</dbReference>